<accession>A0A7R8ZRB3</accession>
<dbReference type="InterPro" id="IPR013087">
    <property type="entry name" value="Znf_C2H2_type"/>
</dbReference>
<dbReference type="PROSITE" id="PS00028">
    <property type="entry name" value="ZINC_FINGER_C2H2_1"/>
    <property type="match status" value="1"/>
</dbReference>
<feature type="non-terminal residue" evidence="1">
    <location>
        <position position="309"/>
    </location>
</feature>
<dbReference type="PROSITE" id="PS50157">
    <property type="entry name" value="ZINC_FINGER_C2H2_2"/>
    <property type="match status" value="1"/>
</dbReference>
<reference evidence="1" key="1">
    <citation type="submission" date="2020-11" db="EMBL/GenBank/DDBJ databases">
        <authorList>
            <person name="Tran Van P."/>
        </authorList>
    </citation>
    <scope>NUCLEOTIDE SEQUENCE</scope>
</reference>
<protein>
    <submittedName>
        <fullName evidence="1">Uncharacterized protein</fullName>
    </submittedName>
</protein>
<proteinExistence type="predicted"/>
<organism evidence="1">
    <name type="scientific">Cyprideis torosa</name>
    <dbReference type="NCBI Taxonomy" id="163714"/>
    <lineage>
        <taxon>Eukaryota</taxon>
        <taxon>Metazoa</taxon>
        <taxon>Ecdysozoa</taxon>
        <taxon>Arthropoda</taxon>
        <taxon>Crustacea</taxon>
        <taxon>Oligostraca</taxon>
        <taxon>Ostracoda</taxon>
        <taxon>Podocopa</taxon>
        <taxon>Podocopida</taxon>
        <taxon>Cytherocopina</taxon>
        <taxon>Cytheroidea</taxon>
        <taxon>Cytherideidae</taxon>
        <taxon>Cyprideis</taxon>
    </lineage>
</organism>
<name>A0A7R8ZRB3_9CRUS</name>
<sequence length="309" mass="34135">MEVKGETLLDAAMADDDAADFVPCKETLTGGWEGRWKLVALADIRPSSLCIASQNNNLQKRMMVQAQIICRPLYCYPDREGIPLRQSENALIELGKGSKLECEIGMKERSSCVHFLTLYWIYLMKGGRQASWPRSNGEALGLFLDVQTLDSATRQEGAAAARRTPHGEAQEPLTTKRWPLEGYIQAPPQGDSDGGNNLLDECTALATTPSASKHGRLVDVRGDGDPILSPSPTSLRRFTCSVCGNAFRSFDTLLRHCSCSHPDQPPPQKKKKKYVIALFELDNPVHMQIMKDWGWDGYVPLADDAIVGD</sequence>
<dbReference type="AlphaFoldDB" id="A0A7R8ZRB3"/>
<dbReference type="EMBL" id="OB663453">
    <property type="protein sequence ID" value="CAD7231382.1"/>
    <property type="molecule type" value="Genomic_DNA"/>
</dbReference>
<evidence type="ECO:0000313" key="1">
    <source>
        <dbReference type="EMBL" id="CAD7231382.1"/>
    </source>
</evidence>
<gene>
    <name evidence="1" type="ORF">CTOB1V02_LOCUS9229</name>
</gene>